<feature type="transmembrane region" description="Helical" evidence="1">
    <location>
        <begin position="178"/>
        <end position="205"/>
    </location>
</feature>
<feature type="transmembrane region" description="Helical" evidence="1">
    <location>
        <begin position="76"/>
        <end position="95"/>
    </location>
</feature>
<evidence type="ECO:0000256" key="1">
    <source>
        <dbReference type="SAM" id="Phobius"/>
    </source>
</evidence>
<name>R9L195_9ACTN</name>
<feature type="transmembrane region" description="Helical" evidence="1">
    <location>
        <begin position="116"/>
        <end position="148"/>
    </location>
</feature>
<keyword evidence="3" id="KW-1185">Reference proteome</keyword>
<dbReference type="eggNOG" id="ENOG50318XJ">
    <property type="taxonomic scope" value="Bacteria"/>
</dbReference>
<reference evidence="2 3" key="1">
    <citation type="submission" date="2013-04" db="EMBL/GenBank/DDBJ databases">
        <title>The Genome Sequence of Enterorhabdus caecimuris B7.</title>
        <authorList>
            <consortium name="The Broad Institute Genomics Platform"/>
            <consortium name="The Broad Institute Genome Sequencing Center for Infectious Disease"/>
            <person name="Earl A."/>
            <person name="Xavier R."/>
            <person name="Elson C."/>
            <person name="Duck W."/>
            <person name="Walker B."/>
            <person name="Young S."/>
            <person name="Zeng Q."/>
            <person name="Gargeya S."/>
            <person name="Fitzgerald M."/>
            <person name="Haas B."/>
            <person name="Abouelleil A."/>
            <person name="Allen A.W."/>
            <person name="Alvarado L."/>
            <person name="Arachchi H.M."/>
            <person name="Berlin A.M."/>
            <person name="Chapman S.B."/>
            <person name="Gainer-Dewar J."/>
            <person name="Goldberg J."/>
            <person name="Griggs A."/>
            <person name="Gujja S."/>
            <person name="Hansen M."/>
            <person name="Howarth C."/>
            <person name="Imamovic A."/>
            <person name="Ireland A."/>
            <person name="Larimer J."/>
            <person name="McCowan C."/>
            <person name="Murphy C."/>
            <person name="Pearson M."/>
            <person name="Poon T.W."/>
            <person name="Priest M."/>
            <person name="Roberts A."/>
            <person name="Saif S."/>
            <person name="Shea T."/>
            <person name="Sisk P."/>
            <person name="Sykes S."/>
            <person name="Wortman J."/>
            <person name="Nusbaum C."/>
            <person name="Birren B."/>
        </authorList>
    </citation>
    <scope>NUCLEOTIDE SEQUENCE [LARGE SCALE GENOMIC DNA]</scope>
    <source>
        <strain evidence="2 3">B7</strain>
    </source>
</reference>
<comment type="caution">
    <text evidence="2">The sequence shown here is derived from an EMBL/GenBank/DDBJ whole genome shotgun (WGS) entry which is preliminary data.</text>
</comment>
<dbReference type="STRING" id="1235794.C811_00455"/>
<feature type="transmembrane region" description="Helical" evidence="1">
    <location>
        <begin position="217"/>
        <end position="240"/>
    </location>
</feature>
<evidence type="ECO:0000313" key="2">
    <source>
        <dbReference type="EMBL" id="EOS52425.1"/>
    </source>
</evidence>
<feature type="transmembrane region" description="Helical" evidence="1">
    <location>
        <begin position="260"/>
        <end position="279"/>
    </location>
</feature>
<gene>
    <name evidence="2" type="ORF">C811_00455</name>
</gene>
<proteinExistence type="predicted"/>
<keyword evidence="1" id="KW-0812">Transmembrane</keyword>
<keyword evidence="1" id="KW-1133">Transmembrane helix</keyword>
<protein>
    <submittedName>
        <fullName evidence="2">Uncharacterized protein</fullName>
    </submittedName>
</protein>
<evidence type="ECO:0000313" key="3">
    <source>
        <dbReference type="Proteomes" id="UP000014204"/>
    </source>
</evidence>
<dbReference type="Proteomes" id="UP000014204">
    <property type="component" value="Unassembled WGS sequence"/>
</dbReference>
<dbReference type="EMBL" id="ASSY01000005">
    <property type="protein sequence ID" value="EOS52425.1"/>
    <property type="molecule type" value="Genomic_DNA"/>
</dbReference>
<keyword evidence="1" id="KW-0472">Membrane</keyword>
<dbReference type="AlphaFoldDB" id="R9L195"/>
<organism evidence="2 3">
    <name type="scientific">Adlercreutzia caecimuris B7</name>
    <dbReference type="NCBI Taxonomy" id="1235794"/>
    <lineage>
        <taxon>Bacteria</taxon>
        <taxon>Bacillati</taxon>
        <taxon>Actinomycetota</taxon>
        <taxon>Coriobacteriia</taxon>
        <taxon>Eggerthellales</taxon>
        <taxon>Eggerthellaceae</taxon>
        <taxon>Adlercreutzia</taxon>
    </lineage>
</organism>
<accession>R9L195</accession>
<sequence length="286" mass="31975">MRRMLALELREAFSNRWFTIAVLAAVLLAALAAGESVEKFNTNGFDASDSSYYAYYSSWSSVSVWLGVGAWGRSSLYYLFFYGIIFVAPLAYSWSSSTDIRSGYARQLAVRSTKKYYLFSKLFACFSASFVVAACGLLANLLFVSLFFPAYPPFSYDSLYTGMTYGKVLADLYYANPILFIAVRTLFDSCVCGAWAAFVASIGWFSRHVALNYIASYLGLLGLEFLNHYFFAAITTAPIFEFSVFQIIQSWSFEYAHEPLVSLVVLAILALGSVLLTLVKCRRDLL</sequence>
<dbReference type="HOGENOM" id="CLU_084162_0_0_11"/>